<dbReference type="AlphaFoldDB" id="A0A183HQ17"/>
<dbReference type="PRINTS" id="PR00738">
    <property type="entry name" value="GLHYDRLASE20"/>
</dbReference>
<evidence type="ECO:0000313" key="9">
    <source>
        <dbReference type="EMBL" id="VDO61602.1"/>
    </source>
</evidence>
<dbReference type="GO" id="GO:0005764">
    <property type="term" value="C:lysosome"/>
    <property type="evidence" value="ECO:0007669"/>
    <property type="project" value="TreeGrafter"/>
</dbReference>
<dbReference type="InterPro" id="IPR015883">
    <property type="entry name" value="Glyco_hydro_20_cat"/>
</dbReference>
<dbReference type="InterPro" id="IPR029018">
    <property type="entry name" value="Hex-like_dom2"/>
</dbReference>
<dbReference type="GO" id="GO:0005975">
    <property type="term" value="P:carbohydrate metabolic process"/>
    <property type="evidence" value="ECO:0007669"/>
    <property type="project" value="InterPro"/>
</dbReference>
<comment type="catalytic activity">
    <reaction evidence="1">
        <text>Hydrolysis of terminal non-reducing N-acetyl-D-hexosamine residues in N-acetyl-beta-D-hexosaminides.</text>
        <dbReference type="EC" id="3.2.1.52"/>
    </reaction>
</comment>
<dbReference type="InterPro" id="IPR025705">
    <property type="entry name" value="Beta_hexosaminidase_sua/sub"/>
</dbReference>
<dbReference type="EMBL" id="UZAJ01011890">
    <property type="protein sequence ID" value="VDO61602.1"/>
    <property type="molecule type" value="Genomic_DNA"/>
</dbReference>
<dbReference type="GO" id="GO:0006689">
    <property type="term" value="P:ganglioside catabolic process"/>
    <property type="evidence" value="ECO:0007669"/>
    <property type="project" value="TreeGrafter"/>
</dbReference>
<keyword evidence="10" id="KW-1185">Reference proteome</keyword>
<gene>
    <name evidence="9" type="ORF">OFLC_LOCUS9578</name>
</gene>
<name>A0A183HQ17_9BILA</name>
<keyword evidence="6" id="KW-0326">Glycosidase</keyword>
<dbReference type="EC" id="3.2.1.52" evidence="3"/>
<dbReference type="SUPFAM" id="SSF51445">
    <property type="entry name" value="(Trans)glycosidases"/>
    <property type="match status" value="1"/>
</dbReference>
<dbReference type="Proteomes" id="UP000267606">
    <property type="component" value="Unassembled WGS sequence"/>
</dbReference>
<dbReference type="GO" id="GO:0030203">
    <property type="term" value="P:glycosaminoglycan metabolic process"/>
    <property type="evidence" value="ECO:0007669"/>
    <property type="project" value="TreeGrafter"/>
</dbReference>
<evidence type="ECO:0000256" key="1">
    <source>
        <dbReference type="ARBA" id="ARBA00001231"/>
    </source>
</evidence>
<evidence type="ECO:0000313" key="11">
    <source>
        <dbReference type="WBParaSite" id="OFLC_0000957801-mRNA-1"/>
    </source>
</evidence>
<dbReference type="STRING" id="387005.A0A183HQ17"/>
<evidence type="ECO:0000256" key="4">
    <source>
        <dbReference type="ARBA" id="ARBA00022801"/>
    </source>
</evidence>
<dbReference type="InterPro" id="IPR029019">
    <property type="entry name" value="HEX_eukaryotic_N"/>
</dbReference>
<accession>A0A183HQ17</accession>
<dbReference type="PANTHER" id="PTHR22600:SF21">
    <property type="entry name" value="BETA-HEXOSAMINIDASE A"/>
    <property type="match status" value="1"/>
</dbReference>
<keyword evidence="5" id="KW-0325">Glycoprotein</keyword>
<dbReference type="GO" id="GO:0016020">
    <property type="term" value="C:membrane"/>
    <property type="evidence" value="ECO:0007669"/>
    <property type="project" value="TreeGrafter"/>
</dbReference>
<keyword evidence="4" id="KW-0378">Hydrolase</keyword>
<evidence type="ECO:0000259" key="7">
    <source>
        <dbReference type="Pfam" id="PF00728"/>
    </source>
</evidence>
<evidence type="ECO:0000256" key="2">
    <source>
        <dbReference type="ARBA" id="ARBA00006285"/>
    </source>
</evidence>
<evidence type="ECO:0000256" key="3">
    <source>
        <dbReference type="ARBA" id="ARBA00012663"/>
    </source>
</evidence>
<organism evidence="11">
    <name type="scientific">Onchocerca flexuosa</name>
    <dbReference type="NCBI Taxonomy" id="387005"/>
    <lineage>
        <taxon>Eukaryota</taxon>
        <taxon>Metazoa</taxon>
        <taxon>Ecdysozoa</taxon>
        <taxon>Nematoda</taxon>
        <taxon>Chromadorea</taxon>
        <taxon>Rhabditida</taxon>
        <taxon>Spirurina</taxon>
        <taxon>Spiruromorpha</taxon>
        <taxon>Filarioidea</taxon>
        <taxon>Onchocercidae</taxon>
        <taxon>Onchocerca</taxon>
    </lineage>
</organism>
<evidence type="ECO:0000313" key="10">
    <source>
        <dbReference type="Proteomes" id="UP000267606"/>
    </source>
</evidence>
<dbReference type="SUPFAM" id="SSF55545">
    <property type="entry name" value="beta-N-acetylhexosaminidase-like domain"/>
    <property type="match status" value="1"/>
</dbReference>
<evidence type="ECO:0000256" key="6">
    <source>
        <dbReference type="ARBA" id="ARBA00023295"/>
    </source>
</evidence>
<dbReference type="WBParaSite" id="OFLC_0000957801-mRNA-1">
    <property type="protein sequence ID" value="OFLC_0000957801-mRNA-1"/>
    <property type="gene ID" value="OFLC_0000957801"/>
</dbReference>
<proteinExistence type="inferred from homology"/>
<feature type="domain" description="Glycoside hydrolase family 20 catalytic" evidence="7">
    <location>
        <begin position="53"/>
        <end position="124"/>
    </location>
</feature>
<reference evidence="9 10" key="2">
    <citation type="submission" date="2018-11" db="EMBL/GenBank/DDBJ databases">
        <authorList>
            <consortium name="Pathogen Informatics"/>
        </authorList>
    </citation>
    <scope>NUCLEOTIDE SEQUENCE [LARGE SCALE GENOMIC DNA]</scope>
</reference>
<feature type="domain" description="Beta-hexosaminidase eukaryotic type N-terminal" evidence="8">
    <location>
        <begin position="2"/>
        <end position="32"/>
    </location>
</feature>
<comment type="similarity">
    <text evidence="2">Belongs to the glycosyl hydrolase 20 family.</text>
</comment>
<dbReference type="Gene3D" id="3.30.379.10">
    <property type="entry name" value="Chitobiase/beta-hexosaminidase domain 2-like"/>
    <property type="match status" value="1"/>
</dbReference>
<protein>
    <recommendedName>
        <fullName evidence="3">beta-N-acetylhexosaminidase</fullName>
        <ecNumber evidence="3">3.2.1.52</ecNumber>
    </recommendedName>
</protein>
<dbReference type="GO" id="GO:0004563">
    <property type="term" value="F:beta-N-acetylhexosaminidase activity"/>
    <property type="evidence" value="ECO:0007669"/>
    <property type="project" value="UniProtKB-EC"/>
</dbReference>
<dbReference type="Pfam" id="PF00728">
    <property type="entry name" value="Glyco_hydro_20"/>
    <property type="match status" value="1"/>
</dbReference>
<evidence type="ECO:0000259" key="8">
    <source>
        <dbReference type="Pfam" id="PF14845"/>
    </source>
</evidence>
<dbReference type="Gene3D" id="3.20.20.80">
    <property type="entry name" value="Glycosidases"/>
    <property type="match status" value="1"/>
</dbReference>
<sequence>MDESYKLSITNSTAILKADQVWGILRGLESFAHLFYDQNTRIRKAEIRDYPRFLHRGVLLDTARHYLSIDVLKANIELMAQNKFNTFHWHIVDIESFPFKSEVIPELIKGAYTPNHIYTISQIKVYI</sequence>
<dbReference type="InterPro" id="IPR017853">
    <property type="entry name" value="GH"/>
</dbReference>
<dbReference type="PANTHER" id="PTHR22600">
    <property type="entry name" value="BETA-HEXOSAMINIDASE"/>
    <property type="match status" value="1"/>
</dbReference>
<evidence type="ECO:0000256" key="5">
    <source>
        <dbReference type="ARBA" id="ARBA00023180"/>
    </source>
</evidence>
<reference evidence="11" key="1">
    <citation type="submission" date="2016-06" db="UniProtKB">
        <authorList>
            <consortium name="WormBaseParasite"/>
        </authorList>
    </citation>
    <scope>IDENTIFICATION</scope>
</reference>
<dbReference type="Pfam" id="PF14845">
    <property type="entry name" value="Glycohydro_20b2"/>
    <property type="match status" value="1"/>
</dbReference>